<gene>
    <name evidence="2" type="ORF">GCM10011614_18200</name>
</gene>
<dbReference type="Pfam" id="PF00196">
    <property type="entry name" value="GerE"/>
    <property type="match status" value="1"/>
</dbReference>
<dbReference type="SUPFAM" id="SSF46894">
    <property type="entry name" value="C-terminal effector domain of the bipartite response regulators"/>
    <property type="match status" value="1"/>
</dbReference>
<dbReference type="Proteomes" id="UP000648075">
    <property type="component" value="Unassembled WGS sequence"/>
</dbReference>
<dbReference type="InterPro" id="IPR016032">
    <property type="entry name" value="Sig_transdc_resp-reg_C-effctor"/>
</dbReference>
<dbReference type="GO" id="GO:0006355">
    <property type="term" value="P:regulation of DNA-templated transcription"/>
    <property type="evidence" value="ECO:0007669"/>
    <property type="project" value="InterPro"/>
</dbReference>
<dbReference type="InterPro" id="IPR000792">
    <property type="entry name" value="Tscrpt_reg_LuxR_C"/>
</dbReference>
<dbReference type="AlphaFoldDB" id="A0A918UG30"/>
<reference evidence="2" key="1">
    <citation type="journal article" date="2014" name="Int. J. Syst. Evol. Microbiol.">
        <title>Complete genome sequence of Corynebacterium casei LMG S-19264T (=DSM 44701T), isolated from a smear-ripened cheese.</title>
        <authorList>
            <consortium name="US DOE Joint Genome Institute (JGI-PGF)"/>
            <person name="Walter F."/>
            <person name="Albersmeier A."/>
            <person name="Kalinowski J."/>
            <person name="Ruckert C."/>
        </authorList>
    </citation>
    <scope>NUCLEOTIDE SEQUENCE</scope>
    <source>
        <strain evidence="2">KCTC 32255</strain>
    </source>
</reference>
<sequence length="354" mass="38294">MHQQTITAFRGAGYGAGNWQTAIDLMARATGSRLGELVGWFSPHRPPFRLMTRDIADTDARLAIWGDLGGADPRINPMIRAGVRARPFQTLVDIDLIDSEERKRNILWNEVFDPCDIPHIASVLLHRDSDAHLVVGVLRRRSQGPLVGEERKLFELYAREAATSATFARKLGEDSGKLVSGALAAVGAAAIALNRFGRVVGITPAAESILATNGMIAVAAGSPRCARAPDQIRFEQAIGTVLARHVQQQVVMADGARAMALTVLPLPGELDLGYNACVLIVLEDVSAKLLLTPAEREVLALLQQGARADEIARARKVSRETARSQIKAVYAKLGRRGQVDLLRQNTAGPERPSD</sequence>
<feature type="domain" description="HTH luxR-type" evidence="1">
    <location>
        <begin position="288"/>
        <end position="345"/>
    </location>
</feature>
<dbReference type="GO" id="GO:0003677">
    <property type="term" value="F:DNA binding"/>
    <property type="evidence" value="ECO:0007669"/>
    <property type="project" value="InterPro"/>
</dbReference>
<dbReference type="PRINTS" id="PR00038">
    <property type="entry name" value="HTHLUXR"/>
</dbReference>
<accession>A0A918UG30</accession>
<keyword evidence="3" id="KW-1185">Reference proteome</keyword>
<dbReference type="InterPro" id="IPR036388">
    <property type="entry name" value="WH-like_DNA-bd_sf"/>
</dbReference>
<dbReference type="SMART" id="SM00421">
    <property type="entry name" value="HTH_LUXR"/>
    <property type="match status" value="1"/>
</dbReference>
<proteinExistence type="predicted"/>
<reference evidence="2" key="2">
    <citation type="submission" date="2020-09" db="EMBL/GenBank/DDBJ databases">
        <authorList>
            <person name="Sun Q."/>
            <person name="Kim S."/>
        </authorList>
    </citation>
    <scope>NUCLEOTIDE SEQUENCE</scope>
    <source>
        <strain evidence="2">KCTC 32255</strain>
    </source>
</reference>
<evidence type="ECO:0000313" key="2">
    <source>
        <dbReference type="EMBL" id="GGZ03582.1"/>
    </source>
</evidence>
<protein>
    <recommendedName>
        <fullName evidence="1">HTH luxR-type domain-containing protein</fullName>
    </recommendedName>
</protein>
<comment type="caution">
    <text evidence="2">The sequence shown here is derived from an EMBL/GenBank/DDBJ whole genome shotgun (WGS) entry which is preliminary data.</text>
</comment>
<evidence type="ECO:0000313" key="3">
    <source>
        <dbReference type="Proteomes" id="UP000648075"/>
    </source>
</evidence>
<dbReference type="EMBL" id="BMZA01000005">
    <property type="protein sequence ID" value="GGZ03582.1"/>
    <property type="molecule type" value="Genomic_DNA"/>
</dbReference>
<dbReference type="Gene3D" id="1.10.10.10">
    <property type="entry name" value="Winged helix-like DNA-binding domain superfamily/Winged helix DNA-binding domain"/>
    <property type="match status" value="1"/>
</dbReference>
<organism evidence="2 3">
    <name type="scientific">Novosphingobium colocasiae</name>
    <dbReference type="NCBI Taxonomy" id="1256513"/>
    <lineage>
        <taxon>Bacteria</taxon>
        <taxon>Pseudomonadati</taxon>
        <taxon>Pseudomonadota</taxon>
        <taxon>Alphaproteobacteria</taxon>
        <taxon>Sphingomonadales</taxon>
        <taxon>Sphingomonadaceae</taxon>
        <taxon>Novosphingobium</taxon>
    </lineage>
</organism>
<evidence type="ECO:0000259" key="1">
    <source>
        <dbReference type="SMART" id="SM00421"/>
    </source>
</evidence>
<name>A0A918UG30_9SPHN</name>